<feature type="signal peptide" evidence="1">
    <location>
        <begin position="1"/>
        <end position="19"/>
    </location>
</feature>
<gene>
    <name evidence="2" type="ORF">E4U42_006547</name>
</gene>
<name>A0A8K0J284_9HYPO</name>
<dbReference type="Pfam" id="PF05630">
    <property type="entry name" value="NPP1"/>
    <property type="match status" value="1"/>
</dbReference>
<dbReference type="Proteomes" id="UP000811619">
    <property type="component" value="Unassembled WGS sequence"/>
</dbReference>
<protein>
    <submittedName>
        <fullName evidence="2">Uncharacterized protein</fullName>
    </submittedName>
</protein>
<keyword evidence="3" id="KW-1185">Reference proteome</keyword>
<evidence type="ECO:0000313" key="3">
    <source>
        <dbReference type="Proteomes" id="UP000811619"/>
    </source>
</evidence>
<dbReference type="PANTHER" id="PTHR33657:SF6">
    <property type="entry name" value="SECRETED PROTEIN"/>
    <property type="match status" value="1"/>
</dbReference>
<proteinExistence type="predicted"/>
<dbReference type="OrthoDB" id="89086at2759"/>
<feature type="chain" id="PRO_5035477119" evidence="1">
    <location>
        <begin position="20"/>
        <end position="309"/>
    </location>
</feature>
<keyword evidence="1" id="KW-0732">Signal</keyword>
<dbReference type="EMBL" id="SRPY01000676">
    <property type="protein sequence ID" value="KAG5919335.1"/>
    <property type="molecule type" value="Genomic_DNA"/>
</dbReference>
<evidence type="ECO:0000256" key="1">
    <source>
        <dbReference type="SAM" id="SignalP"/>
    </source>
</evidence>
<comment type="caution">
    <text evidence="2">The sequence shown here is derived from an EMBL/GenBank/DDBJ whole genome shotgun (WGS) entry which is preliminary data.</text>
</comment>
<reference evidence="2" key="1">
    <citation type="journal article" date="2020" name="bioRxiv">
        <title>Whole genome comparisons of ergot fungi reveals the divergence and evolution of species within the genus Claviceps are the result of varying mechanisms driving genome evolution and host range expansion.</title>
        <authorList>
            <person name="Wyka S.A."/>
            <person name="Mondo S.J."/>
            <person name="Liu M."/>
            <person name="Dettman J."/>
            <person name="Nalam V."/>
            <person name="Broders K.D."/>
        </authorList>
    </citation>
    <scope>NUCLEOTIDE SEQUENCE</scope>
    <source>
        <strain evidence="2">CCC 489</strain>
    </source>
</reference>
<evidence type="ECO:0000313" key="2">
    <source>
        <dbReference type="EMBL" id="KAG5919335.1"/>
    </source>
</evidence>
<sequence length="309" mass="34762">MKNSAAILASMLLIAPAMALPLHNTTARFPPPRQPPVVRASTNMTAAEQLLFASRKAQPFVPKAIQQRTSSDAMHYQPVLDYDRDSCYNVPAIDAEGNVSEGLKAAYTSNISGGCRDPKHLDNQNVYVRSRCNGGWCAYMYEHYFQKDVGLEHVGGVASGHRHEWENVVVVVKDGTGFPALVAVSAHDGYIVQRPSNRTPPKLRFQGMFSPCAHPKVVYHKNGPGTHCFRFAKIEDEMIKNDKHYWIRGALIEWNKWPSFEVRDRMVRAFANTGTEPKISDAHFAKYLEKALKKQNIYGFNPWIEEGVM</sequence>
<accession>A0A8K0J284</accession>
<dbReference type="PANTHER" id="PTHR33657">
    <property type="entry name" value="DOMAIN PROTEIN, PUTATIVE (AFU_ORTHOLOGUE AFUA_5G00600)-RELATED"/>
    <property type="match status" value="1"/>
</dbReference>
<dbReference type="AlphaFoldDB" id="A0A8K0J284"/>
<organism evidence="2 3">
    <name type="scientific">Claviceps africana</name>
    <dbReference type="NCBI Taxonomy" id="83212"/>
    <lineage>
        <taxon>Eukaryota</taxon>
        <taxon>Fungi</taxon>
        <taxon>Dikarya</taxon>
        <taxon>Ascomycota</taxon>
        <taxon>Pezizomycotina</taxon>
        <taxon>Sordariomycetes</taxon>
        <taxon>Hypocreomycetidae</taxon>
        <taxon>Hypocreales</taxon>
        <taxon>Clavicipitaceae</taxon>
        <taxon>Claviceps</taxon>
    </lineage>
</organism>
<dbReference type="InterPro" id="IPR008701">
    <property type="entry name" value="NPP1"/>
</dbReference>